<dbReference type="AlphaFoldDB" id="A0A3A8ELX0"/>
<feature type="domain" description="DUF306" evidence="2">
    <location>
        <begin position="38"/>
        <end position="148"/>
    </location>
</feature>
<dbReference type="PANTHER" id="PTHR35535:SF1">
    <property type="entry name" value="HEAT SHOCK PROTEIN HSLJ"/>
    <property type="match status" value="1"/>
</dbReference>
<evidence type="ECO:0000256" key="1">
    <source>
        <dbReference type="SAM" id="SignalP"/>
    </source>
</evidence>
<sequence length="154" mass="16501">MLKQLVIICALGSAAILSGCQSSLPSAADVQTAQSLQLLQNRTWIATQIGNTEIKKTPQAHNIPSLQFDEATKNVSGSDGCNRLVGAYAAGRDTLQLSQMAGTRMACVNNGGIDSEFNQAIAKVTHYQAYGKTLKLLDRHGNLLIQFESAVQPR</sequence>
<gene>
    <name evidence="3" type="ORF">D7V32_07425</name>
</gene>
<evidence type="ECO:0000313" key="3">
    <source>
        <dbReference type="EMBL" id="RKG31740.1"/>
    </source>
</evidence>
<comment type="caution">
    <text evidence="3">The sequence shown here is derived from an EMBL/GenBank/DDBJ whole genome shotgun (WGS) entry which is preliminary data.</text>
</comment>
<dbReference type="InterPro" id="IPR053147">
    <property type="entry name" value="Hsp_HslJ-like"/>
</dbReference>
<reference evidence="3 4" key="1">
    <citation type="submission" date="2018-09" db="EMBL/GenBank/DDBJ databases">
        <title>The draft genome of Acinetobacter spp. strains.</title>
        <authorList>
            <person name="Qin J."/>
            <person name="Feng Y."/>
            <person name="Zong Z."/>
        </authorList>
    </citation>
    <scope>NUCLEOTIDE SEQUENCE [LARGE SCALE GENOMIC DNA]</scope>
    <source>
        <strain evidence="3 4">WCHAc060012</strain>
    </source>
</reference>
<evidence type="ECO:0000313" key="4">
    <source>
        <dbReference type="Proteomes" id="UP000282388"/>
    </source>
</evidence>
<keyword evidence="4" id="KW-1185">Reference proteome</keyword>
<dbReference type="InterPro" id="IPR038670">
    <property type="entry name" value="HslJ-like_sf"/>
</dbReference>
<evidence type="ECO:0000259" key="2">
    <source>
        <dbReference type="Pfam" id="PF03724"/>
    </source>
</evidence>
<dbReference type="Proteomes" id="UP000282388">
    <property type="component" value="Unassembled WGS sequence"/>
</dbReference>
<protein>
    <submittedName>
        <fullName evidence="3">META domain-containing protein</fullName>
    </submittedName>
</protein>
<dbReference type="InterPro" id="IPR005184">
    <property type="entry name" value="DUF306_Meta_HslJ"/>
</dbReference>
<feature type="signal peptide" evidence="1">
    <location>
        <begin position="1"/>
        <end position="27"/>
    </location>
</feature>
<feature type="chain" id="PRO_5017243964" evidence="1">
    <location>
        <begin position="28"/>
        <end position="154"/>
    </location>
</feature>
<dbReference type="OrthoDB" id="5348860at2"/>
<dbReference type="Pfam" id="PF03724">
    <property type="entry name" value="META"/>
    <property type="match status" value="1"/>
</dbReference>
<dbReference type="PROSITE" id="PS51257">
    <property type="entry name" value="PROKAR_LIPOPROTEIN"/>
    <property type="match status" value="1"/>
</dbReference>
<keyword evidence="1" id="KW-0732">Signal</keyword>
<dbReference type="RefSeq" id="WP_120402254.1">
    <property type="nucleotide sequence ID" value="NZ_RAXV01000013.1"/>
</dbReference>
<proteinExistence type="predicted"/>
<organism evidence="3 4">
    <name type="scientific">Acinetobacter tianfuensis</name>
    <dbReference type="NCBI Taxonomy" id="2419603"/>
    <lineage>
        <taxon>Bacteria</taxon>
        <taxon>Pseudomonadati</taxon>
        <taxon>Pseudomonadota</taxon>
        <taxon>Gammaproteobacteria</taxon>
        <taxon>Moraxellales</taxon>
        <taxon>Moraxellaceae</taxon>
        <taxon>Acinetobacter</taxon>
    </lineage>
</organism>
<dbReference type="PANTHER" id="PTHR35535">
    <property type="entry name" value="HEAT SHOCK PROTEIN HSLJ"/>
    <property type="match status" value="1"/>
</dbReference>
<name>A0A3A8ELX0_9GAMM</name>
<accession>A0A3A8ELX0</accession>
<dbReference type="Gene3D" id="2.40.128.270">
    <property type="match status" value="1"/>
</dbReference>
<dbReference type="EMBL" id="RAXV01000013">
    <property type="protein sequence ID" value="RKG31740.1"/>
    <property type="molecule type" value="Genomic_DNA"/>
</dbReference>